<evidence type="ECO:0000313" key="1">
    <source>
        <dbReference type="EMBL" id="GAI53009.1"/>
    </source>
</evidence>
<gene>
    <name evidence="1" type="ORF">S06H3_61488</name>
</gene>
<reference evidence="1" key="1">
    <citation type="journal article" date="2014" name="Front. Microbiol.">
        <title>High frequency of phylogenetically diverse reductive dehalogenase-homologous genes in deep subseafloor sedimentary metagenomes.</title>
        <authorList>
            <person name="Kawai M."/>
            <person name="Futagami T."/>
            <person name="Toyoda A."/>
            <person name="Takaki Y."/>
            <person name="Nishi S."/>
            <person name="Hori S."/>
            <person name="Arai W."/>
            <person name="Tsubouchi T."/>
            <person name="Morono Y."/>
            <person name="Uchiyama I."/>
            <person name="Ito T."/>
            <person name="Fujiyama A."/>
            <person name="Inagaki F."/>
            <person name="Takami H."/>
        </authorList>
    </citation>
    <scope>NUCLEOTIDE SEQUENCE</scope>
    <source>
        <strain evidence="1">Expedition CK06-06</strain>
    </source>
</reference>
<comment type="caution">
    <text evidence="1">The sequence shown here is derived from an EMBL/GenBank/DDBJ whole genome shotgun (WGS) entry which is preliminary data.</text>
</comment>
<accession>X1RBP8</accession>
<proteinExistence type="predicted"/>
<protein>
    <submittedName>
        <fullName evidence="1">Uncharacterized protein</fullName>
    </submittedName>
</protein>
<organism evidence="1">
    <name type="scientific">marine sediment metagenome</name>
    <dbReference type="NCBI Taxonomy" id="412755"/>
    <lineage>
        <taxon>unclassified sequences</taxon>
        <taxon>metagenomes</taxon>
        <taxon>ecological metagenomes</taxon>
    </lineage>
</organism>
<name>X1RBP8_9ZZZZ</name>
<sequence length="106" mass="12098">WLKVEKESCKVDIRGAKNYTFGDDIRIKGIPRKAVKNKTGSFTYPVFPSMIKELRAGIKEDYRIETQTKSLTGIYDKGVVTGNGRVKPHKLHLPDNHIQQPLLLFD</sequence>
<dbReference type="AlphaFoldDB" id="X1RBP8"/>
<dbReference type="EMBL" id="BARV01040334">
    <property type="protein sequence ID" value="GAI53009.1"/>
    <property type="molecule type" value="Genomic_DNA"/>
</dbReference>
<feature type="non-terminal residue" evidence="1">
    <location>
        <position position="1"/>
    </location>
</feature>